<sequence>MSPQDMCPPSHVVTGVRSPTASCSSTPGPPNVTPTHSQNVCGCLLEDSQKGRALGTRKHQPSVHWPPRERQHRQHSAAAARTQSLRAIPPSAFLHMALHIVHTTHPSTFTCKILVKSLLPPKYLRPWAATLINNILPFVAAFVELYFAMTSLFASRAYYAFGFLALTACAVGLTTATVTILFTCFVLCVEKYSACCLLAYGIFCWASRFSLDSMSSVMLYLG</sequence>
<dbReference type="GO" id="GO:0005737">
    <property type="term" value="C:cytoplasm"/>
    <property type="evidence" value="ECO:0007669"/>
    <property type="project" value="UniProtKB-ARBA"/>
</dbReference>
<keyword evidence="6 7" id="KW-0472">Membrane</keyword>
<feature type="transmembrane region" description="Helical" evidence="7">
    <location>
        <begin position="126"/>
        <end position="147"/>
    </location>
</feature>
<dbReference type="InterPro" id="IPR004240">
    <property type="entry name" value="EMP70"/>
</dbReference>
<gene>
    <name evidence="9" type="ORF">FIBSPDRAFT_966775</name>
</gene>
<proteinExistence type="inferred from homology"/>
<organism evidence="9 10">
    <name type="scientific">Athelia psychrophila</name>
    <dbReference type="NCBI Taxonomy" id="1759441"/>
    <lineage>
        <taxon>Eukaryota</taxon>
        <taxon>Fungi</taxon>
        <taxon>Dikarya</taxon>
        <taxon>Basidiomycota</taxon>
        <taxon>Agaricomycotina</taxon>
        <taxon>Agaricomycetes</taxon>
        <taxon>Agaricomycetidae</taxon>
        <taxon>Atheliales</taxon>
        <taxon>Atheliaceae</taxon>
        <taxon>Athelia</taxon>
    </lineage>
</organism>
<evidence type="ECO:0000256" key="3">
    <source>
        <dbReference type="ARBA" id="ARBA00022692"/>
    </source>
</evidence>
<feature type="transmembrane region" description="Helical" evidence="7">
    <location>
        <begin position="159"/>
        <end position="187"/>
    </location>
</feature>
<dbReference type="GO" id="GO:0007034">
    <property type="term" value="P:vacuolar transport"/>
    <property type="evidence" value="ECO:0007669"/>
    <property type="project" value="TreeGrafter"/>
</dbReference>
<keyword evidence="10" id="KW-1185">Reference proteome</keyword>
<evidence type="ECO:0000256" key="1">
    <source>
        <dbReference type="ARBA" id="ARBA00004141"/>
    </source>
</evidence>
<dbReference type="OrthoDB" id="1666796at2759"/>
<evidence type="ECO:0000256" key="4">
    <source>
        <dbReference type="ARBA" id="ARBA00022729"/>
    </source>
</evidence>
<feature type="transmembrane region" description="Helical" evidence="7">
    <location>
        <begin position="194"/>
        <end position="211"/>
    </location>
</feature>
<reference evidence="9 10" key="1">
    <citation type="journal article" date="2016" name="Mol. Biol. Evol.">
        <title>Comparative Genomics of Early-Diverging Mushroom-Forming Fungi Provides Insights into the Origins of Lignocellulose Decay Capabilities.</title>
        <authorList>
            <person name="Nagy L.G."/>
            <person name="Riley R."/>
            <person name="Tritt A."/>
            <person name="Adam C."/>
            <person name="Daum C."/>
            <person name="Floudas D."/>
            <person name="Sun H."/>
            <person name="Yadav J.S."/>
            <person name="Pangilinan J."/>
            <person name="Larsson K.H."/>
            <person name="Matsuura K."/>
            <person name="Barry K."/>
            <person name="Labutti K."/>
            <person name="Kuo R."/>
            <person name="Ohm R.A."/>
            <person name="Bhattacharya S.S."/>
            <person name="Shirouzu T."/>
            <person name="Yoshinaga Y."/>
            <person name="Martin F.M."/>
            <person name="Grigoriev I.V."/>
            <person name="Hibbett D.S."/>
        </authorList>
    </citation>
    <scope>NUCLEOTIDE SEQUENCE [LARGE SCALE GENOMIC DNA]</scope>
    <source>
        <strain evidence="9 10">CBS 109695</strain>
    </source>
</reference>
<evidence type="ECO:0000256" key="7">
    <source>
        <dbReference type="RuleBase" id="RU363079"/>
    </source>
</evidence>
<feature type="compositionally biased region" description="Polar residues" evidence="8">
    <location>
        <begin position="17"/>
        <end position="26"/>
    </location>
</feature>
<dbReference type="AlphaFoldDB" id="A0A167WFX4"/>
<protein>
    <recommendedName>
        <fullName evidence="7">Transmembrane 9 superfamily member</fullName>
    </recommendedName>
</protein>
<evidence type="ECO:0000256" key="5">
    <source>
        <dbReference type="ARBA" id="ARBA00022989"/>
    </source>
</evidence>
<dbReference type="PANTHER" id="PTHR10766">
    <property type="entry name" value="TRANSMEMBRANE 9 SUPERFAMILY PROTEIN"/>
    <property type="match status" value="1"/>
</dbReference>
<dbReference type="Pfam" id="PF02990">
    <property type="entry name" value="EMP70"/>
    <property type="match status" value="1"/>
</dbReference>
<evidence type="ECO:0000313" key="10">
    <source>
        <dbReference type="Proteomes" id="UP000076532"/>
    </source>
</evidence>
<evidence type="ECO:0000256" key="6">
    <source>
        <dbReference type="ARBA" id="ARBA00023136"/>
    </source>
</evidence>
<dbReference type="Proteomes" id="UP000076532">
    <property type="component" value="Unassembled WGS sequence"/>
</dbReference>
<evidence type="ECO:0000313" key="9">
    <source>
        <dbReference type="EMBL" id="KZP06051.1"/>
    </source>
</evidence>
<dbReference type="STRING" id="436010.A0A167WFX4"/>
<feature type="region of interest" description="Disordered" evidence="8">
    <location>
        <begin position="53"/>
        <end position="81"/>
    </location>
</feature>
<dbReference type="GO" id="GO:0016020">
    <property type="term" value="C:membrane"/>
    <property type="evidence" value="ECO:0007669"/>
    <property type="project" value="UniProtKB-SubCell"/>
</dbReference>
<keyword evidence="5 7" id="KW-1133">Transmembrane helix</keyword>
<keyword evidence="4" id="KW-0732">Signal</keyword>
<comment type="subcellular location">
    <subcellularLocation>
        <location evidence="1">Membrane</location>
        <topology evidence="1">Multi-pass membrane protein</topology>
    </subcellularLocation>
</comment>
<accession>A0A167WFX4</accession>
<keyword evidence="3 7" id="KW-0812">Transmembrane</keyword>
<comment type="similarity">
    <text evidence="2 7">Belongs to the nonaspanin (TM9SF) (TC 9.A.2) family.</text>
</comment>
<feature type="region of interest" description="Disordered" evidence="8">
    <location>
        <begin position="1"/>
        <end position="33"/>
    </location>
</feature>
<name>A0A167WFX4_9AGAM</name>
<dbReference type="GO" id="GO:0072657">
    <property type="term" value="P:protein localization to membrane"/>
    <property type="evidence" value="ECO:0007669"/>
    <property type="project" value="TreeGrafter"/>
</dbReference>
<dbReference type="PANTHER" id="PTHR10766:SF111">
    <property type="entry name" value="TRANSMEMBRANE 9 SUPERFAMILY MEMBER 2"/>
    <property type="match status" value="1"/>
</dbReference>
<evidence type="ECO:0000256" key="8">
    <source>
        <dbReference type="SAM" id="MobiDB-lite"/>
    </source>
</evidence>
<evidence type="ECO:0000256" key="2">
    <source>
        <dbReference type="ARBA" id="ARBA00005227"/>
    </source>
</evidence>
<dbReference type="EMBL" id="KV417806">
    <property type="protein sequence ID" value="KZP06051.1"/>
    <property type="molecule type" value="Genomic_DNA"/>
</dbReference>
<comment type="caution">
    <text evidence="7">Lacks conserved residue(s) required for the propagation of feature annotation.</text>
</comment>